<dbReference type="GO" id="GO:0005829">
    <property type="term" value="C:cytosol"/>
    <property type="evidence" value="ECO:0007669"/>
    <property type="project" value="TreeGrafter"/>
</dbReference>
<sequence>MHVCVIGCIRYDARLIDANVNIRTELYHQLGTLLKSALVASRMTPAYRYYVRKQSAETFVIMYRVYEKEPEMDLGDEQRRVNIGVVASPFGGFRIDLHYRTKMEITRLVKNPGYLISFLLIFITSFCYFLIS</sequence>
<dbReference type="PANTHER" id="PTHR13430:SF4">
    <property type="entry name" value="AUTOPHAGY-RELATED PROTEIN 13"/>
    <property type="match status" value="1"/>
</dbReference>
<comment type="subcellular location">
    <subcellularLocation>
        <location evidence="1">Preautophagosomal structure</location>
    </subcellularLocation>
</comment>
<dbReference type="OrthoDB" id="70161at2759"/>
<dbReference type="GO" id="GO:1990316">
    <property type="term" value="C:Atg1/ULK1 kinase complex"/>
    <property type="evidence" value="ECO:0007669"/>
    <property type="project" value="TreeGrafter"/>
</dbReference>
<organism evidence="7">
    <name type="scientific">Gongylonema pulchrum</name>
    <dbReference type="NCBI Taxonomy" id="637853"/>
    <lineage>
        <taxon>Eukaryota</taxon>
        <taxon>Metazoa</taxon>
        <taxon>Ecdysozoa</taxon>
        <taxon>Nematoda</taxon>
        <taxon>Chromadorea</taxon>
        <taxon>Rhabditida</taxon>
        <taxon>Spirurina</taxon>
        <taxon>Spiruromorpha</taxon>
        <taxon>Spiruroidea</taxon>
        <taxon>Gongylonematidae</taxon>
        <taxon>Gongylonema</taxon>
    </lineage>
</organism>
<dbReference type="EMBL" id="UYRT01087065">
    <property type="protein sequence ID" value="VDN32114.1"/>
    <property type="molecule type" value="Genomic_DNA"/>
</dbReference>
<dbReference type="InterPro" id="IPR040182">
    <property type="entry name" value="ATG13"/>
</dbReference>
<protein>
    <submittedName>
        <fullName evidence="7">Vesicle-trafficking protein SEC22b</fullName>
    </submittedName>
</protein>
<accession>A0A183ECB8</accession>
<evidence type="ECO:0000313" key="5">
    <source>
        <dbReference type="EMBL" id="VDN32114.1"/>
    </source>
</evidence>
<feature type="transmembrane region" description="Helical" evidence="4">
    <location>
        <begin position="112"/>
        <end position="131"/>
    </location>
</feature>
<dbReference type="GO" id="GO:0000423">
    <property type="term" value="P:mitophagy"/>
    <property type="evidence" value="ECO:0007669"/>
    <property type="project" value="TreeGrafter"/>
</dbReference>
<dbReference type="GO" id="GO:0034497">
    <property type="term" value="P:protein localization to phagophore assembly site"/>
    <property type="evidence" value="ECO:0007669"/>
    <property type="project" value="TreeGrafter"/>
</dbReference>
<dbReference type="GO" id="GO:0000407">
    <property type="term" value="C:phagophore assembly site"/>
    <property type="evidence" value="ECO:0007669"/>
    <property type="project" value="UniProtKB-SubCell"/>
</dbReference>
<dbReference type="PANTHER" id="PTHR13430">
    <property type="match status" value="1"/>
</dbReference>
<reference evidence="7" key="1">
    <citation type="submission" date="2016-06" db="UniProtKB">
        <authorList>
            <consortium name="WormBaseParasite"/>
        </authorList>
    </citation>
    <scope>IDENTIFICATION</scope>
</reference>
<dbReference type="GO" id="GO:0034727">
    <property type="term" value="P:piecemeal microautophagy of the nucleus"/>
    <property type="evidence" value="ECO:0007669"/>
    <property type="project" value="TreeGrafter"/>
</dbReference>
<dbReference type="Proteomes" id="UP000271098">
    <property type="component" value="Unassembled WGS sequence"/>
</dbReference>
<evidence type="ECO:0000256" key="4">
    <source>
        <dbReference type="SAM" id="Phobius"/>
    </source>
</evidence>
<dbReference type="WBParaSite" id="GPUH_0001863401-mRNA-1">
    <property type="protein sequence ID" value="GPUH_0001863401-mRNA-1"/>
    <property type="gene ID" value="GPUH_0001863401"/>
</dbReference>
<keyword evidence="3" id="KW-0072">Autophagy</keyword>
<keyword evidence="4" id="KW-0472">Membrane</keyword>
<dbReference type="InterPro" id="IPR036570">
    <property type="entry name" value="HORMA_dom_sf"/>
</dbReference>
<dbReference type="Gene3D" id="3.30.900.10">
    <property type="entry name" value="HORMA domain"/>
    <property type="match status" value="1"/>
</dbReference>
<reference evidence="5 6" key="2">
    <citation type="submission" date="2018-11" db="EMBL/GenBank/DDBJ databases">
        <authorList>
            <consortium name="Pathogen Informatics"/>
        </authorList>
    </citation>
    <scope>NUCLEOTIDE SEQUENCE [LARGE SCALE GENOMIC DNA]</scope>
</reference>
<keyword evidence="4" id="KW-1133">Transmembrane helix</keyword>
<evidence type="ECO:0000256" key="3">
    <source>
        <dbReference type="ARBA" id="ARBA00023006"/>
    </source>
</evidence>
<evidence type="ECO:0000256" key="2">
    <source>
        <dbReference type="ARBA" id="ARBA00007341"/>
    </source>
</evidence>
<evidence type="ECO:0000313" key="7">
    <source>
        <dbReference type="WBParaSite" id="GPUH_0001863401-mRNA-1"/>
    </source>
</evidence>
<proteinExistence type="inferred from homology"/>
<evidence type="ECO:0000313" key="6">
    <source>
        <dbReference type="Proteomes" id="UP000271098"/>
    </source>
</evidence>
<gene>
    <name evidence="5" type="ORF">GPUH_LOCUS18609</name>
</gene>
<dbReference type="AlphaFoldDB" id="A0A183ECB8"/>
<name>A0A183ECB8_9BILA</name>
<keyword evidence="6" id="KW-1185">Reference proteome</keyword>
<evidence type="ECO:0000256" key="1">
    <source>
        <dbReference type="ARBA" id="ARBA00004329"/>
    </source>
</evidence>
<keyword evidence="4" id="KW-0812">Transmembrane</keyword>
<comment type="similarity">
    <text evidence="2">Belongs to the ATG13 family. Metazoan subfamily.</text>
</comment>